<gene>
    <name evidence="1" type="ORF">ParKJ_22730</name>
</gene>
<name>A0AAP5QAX0_9BURK</name>
<dbReference type="RefSeq" id="WP_315697114.1">
    <property type="nucleotide sequence ID" value="NZ_JANSLM010000008.1"/>
</dbReference>
<accession>A0AAP5QAX0</accession>
<sequence length="364" mass="39453">MKKEMGVHAFELTLAGFDGGTDATDHLIIAVGTSLSHGELSGHLRESGLYPGKIKTIAALPDAYLRDFEVPSQMEALIERVDNVVAAEPATAANRLIEADRRVTLSQSLEPRFRIEHCPNSTGLNWFLDHWIEDDVGAGWKNITSCRTKIEAETARDGMTAAAVAGANGNPLVISVASEAGDSRQDAERLYVISGRVPGDDDDSVEVLVACSVEEATTRFREHMTADLDEDGRAALIARHDSDCFVVSTTLIGEYIGATRLHVADEFKLDNLQRVGAEPAAQFMQELLASVETLSDVVETYGARTLADLMYLQNAVVNGSYIDHHPDESAVVDVLKTVPSCERWLAFVKVVPGEEHSPNPSPGK</sequence>
<protein>
    <submittedName>
        <fullName evidence="1">Uncharacterized protein</fullName>
    </submittedName>
</protein>
<dbReference type="AlphaFoldDB" id="A0AAP5QAX0"/>
<evidence type="ECO:0000313" key="2">
    <source>
        <dbReference type="Proteomes" id="UP001246473"/>
    </source>
</evidence>
<proteinExistence type="predicted"/>
<comment type="caution">
    <text evidence="1">The sequence shown here is derived from an EMBL/GenBank/DDBJ whole genome shotgun (WGS) entry which is preliminary data.</text>
</comment>
<dbReference type="EMBL" id="JANSLM010000008">
    <property type="protein sequence ID" value="MDT8840243.1"/>
    <property type="molecule type" value="Genomic_DNA"/>
</dbReference>
<organism evidence="1 2">
    <name type="scientific">Paraburkholderia fungorum</name>
    <dbReference type="NCBI Taxonomy" id="134537"/>
    <lineage>
        <taxon>Bacteria</taxon>
        <taxon>Pseudomonadati</taxon>
        <taxon>Pseudomonadota</taxon>
        <taxon>Betaproteobacteria</taxon>
        <taxon>Burkholderiales</taxon>
        <taxon>Burkholderiaceae</taxon>
        <taxon>Paraburkholderia</taxon>
    </lineage>
</organism>
<reference evidence="1" key="1">
    <citation type="submission" date="2022-08" db="EMBL/GenBank/DDBJ databases">
        <authorList>
            <person name="Kim S.-J."/>
        </authorList>
    </citation>
    <scope>NUCLEOTIDE SEQUENCE</scope>
    <source>
        <strain evidence="1">KJ</strain>
    </source>
</reference>
<evidence type="ECO:0000313" key="1">
    <source>
        <dbReference type="EMBL" id="MDT8840243.1"/>
    </source>
</evidence>
<dbReference type="Proteomes" id="UP001246473">
    <property type="component" value="Unassembled WGS sequence"/>
</dbReference>